<dbReference type="InterPro" id="IPR036833">
    <property type="entry name" value="BetaGal_dom3_sf"/>
</dbReference>
<name>A0A8H5HSS3_9AGAR</name>
<dbReference type="SUPFAM" id="SSF49785">
    <property type="entry name" value="Galactose-binding domain-like"/>
    <property type="match status" value="2"/>
</dbReference>
<dbReference type="InterPro" id="IPR037110">
    <property type="entry name" value="Betagal_dom2_sf"/>
</dbReference>
<dbReference type="PANTHER" id="PTHR23421">
    <property type="entry name" value="BETA-GALACTOSIDASE RELATED"/>
    <property type="match status" value="1"/>
</dbReference>
<dbReference type="Pfam" id="PF13364">
    <property type="entry name" value="BetaGal_ABD2"/>
    <property type="match status" value="2"/>
</dbReference>
<evidence type="ECO:0000256" key="6">
    <source>
        <dbReference type="ARBA" id="ARBA00023180"/>
    </source>
</evidence>
<evidence type="ECO:0000256" key="1">
    <source>
        <dbReference type="ARBA" id="ARBA00001412"/>
    </source>
</evidence>
<dbReference type="Pfam" id="PF13363">
    <property type="entry name" value="BetaGal_dom3"/>
    <property type="match status" value="1"/>
</dbReference>
<dbReference type="InterPro" id="IPR025972">
    <property type="entry name" value="BetaGal_dom3"/>
</dbReference>
<evidence type="ECO:0000313" key="12">
    <source>
        <dbReference type="Proteomes" id="UP000518752"/>
    </source>
</evidence>
<dbReference type="EC" id="3.2.1.23" evidence="3"/>
<dbReference type="SMART" id="SM01029">
    <property type="entry name" value="BetaGal_dom2"/>
    <property type="match status" value="1"/>
</dbReference>
<dbReference type="Gene3D" id="2.60.120.260">
    <property type="entry name" value="Galactose-binding domain-like"/>
    <property type="match status" value="2"/>
</dbReference>
<dbReference type="SUPFAM" id="SSF117100">
    <property type="entry name" value="Beta-galactosidase LacA, domain 3"/>
    <property type="match status" value="1"/>
</dbReference>
<evidence type="ECO:0000256" key="7">
    <source>
        <dbReference type="ARBA" id="ARBA00023295"/>
    </source>
</evidence>
<dbReference type="InterPro" id="IPR008979">
    <property type="entry name" value="Galactose-bd-like_sf"/>
</dbReference>
<reference evidence="11 12" key="1">
    <citation type="journal article" date="2020" name="ISME J.">
        <title>Uncovering the hidden diversity of litter-decomposition mechanisms in mushroom-forming fungi.</title>
        <authorList>
            <person name="Floudas D."/>
            <person name="Bentzer J."/>
            <person name="Ahren D."/>
            <person name="Johansson T."/>
            <person name="Persson P."/>
            <person name="Tunlid A."/>
        </authorList>
    </citation>
    <scope>NUCLEOTIDE SEQUENCE [LARGE SCALE GENOMIC DNA]</scope>
    <source>
        <strain evidence="11 12">CBS 406.79</strain>
    </source>
</reference>
<evidence type="ECO:0000256" key="9">
    <source>
        <dbReference type="SAM" id="SignalP"/>
    </source>
</evidence>
<keyword evidence="4 9" id="KW-0732">Signal</keyword>
<keyword evidence="6" id="KW-0325">Glycoprotein</keyword>
<protein>
    <recommendedName>
        <fullName evidence="3">beta-galactosidase</fullName>
        <ecNumber evidence="3">3.2.1.23</ecNumber>
    </recommendedName>
</protein>
<dbReference type="SUPFAM" id="SSF51445">
    <property type="entry name" value="(Trans)glycosidases"/>
    <property type="match status" value="1"/>
</dbReference>
<dbReference type="Gene3D" id="2.60.390.10">
    <property type="entry name" value="Beta-galactosidase, domain 3"/>
    <property type="match status" value="1"/>
</dbReference>
<dbReference type="Gene3D" id="2.102.20.10">
    <property type="entry name" value="Beta-galactosidase, domain 2"/>
    <property type="match status" value="1"/>
</dbReference>
<feature type="chain" id="PRO_5034462239" description="beta-galactosidase" evidence="9">
    <location>
        <begin position="31"/>
        <end position="1047"/>
    </location>
</feature>
<dbReference type="InterPro" id="IPR018954">
    <property type="entry name" value="Betagal_dom2"/>
</dbReference>
<keyword evidence="12" id="KW-1185">Reference proteome</keyword>
<dbReference type="Proteomes" id="UP000518752">
    <property type="component" value="Unassembled WGS sequence"/>
</dbReference>
<comment type="catalytic activity">
    <reaction evidence="1">
        <text>Hydrolysis of terminal non-reducing beta-D-galactose residues in beta-D-galactosides.</text>
        <dbReference type="EC" id="3.2.1.23"/>
    </reaction>
</comment>
<dbReference type="InterPro" id="IPR025300">
    <property type="entry name" value="BetaGal_jelly_roll_dom"/>
</dbReference>
<evidence type="ECO:0000256" key="5">
    <source>
        <dbReference type="ARBA" id="ARBA00022801"/>
    </source>
</evidence>
<evidence type="ECO:0000259" key="10">
    <source>
        <dbReference type="SMART" id="SM01029"/>
    </source>
</evidence>
<feature type="signal peptide" evidence="9">
    <location>
        <begin position="1"/>
        <end position="30"/>
    </location>
</feature>
<dbReference type="GO" id="GO:0005975">
    <property type="term" value="P:carbohydrate metabolic process"/>
    <property type="evidence" value="ECO:0007669"/>
    <property type="project" value="InterPro"/>
</dbReference>
<accession>A0A8H5HSS3</accession>
<dbReference type="OrthoDB" id="1657402at2759"/>
<dbReference type="Pfam" id="PF01301">
    <property type="entry name" value="Glyco_hydro_35"/>
    <property type="match status" value="2"/>
</dbReference>
<gene>
    <name evidence="11" type="ORF">D9757_005679</name>
</gene>
<comment type="similarity">
    <text evidence="2 8">Belongs to the glycosyl hydrolase 35 family.</text>
</comment>
<dbReference type="InterPro" id="IPR001944">
    <property type="entry name" value="Glycoside_Hdrlase_35"/>
</dbReference>
<organism evidence="11 12">
    <name type="scientific">Collybiopsis confluens</name>
    <dbReference type="NCBI Taxonomy" id="2823264"/>
    <lineage>
        <taxon>Eukaryota</taxon>
        <taxon>Fungi</taxon>
        <taxon>Dikarya</taxon>
        <taxon>Basidiomycota</taxon>
        <taxon>Agaricomycotina</taxon>
        <taxon>Agaricomycetes</taxon>
        <taxon>Agaricomycetidae</taxon>
        <taxon>Agaricales</taxon>
        <taxon>Marasmiineae</taxon>
        <taxon>Omphalotaceae</taxon>
        <taxon>Collybiopsis</taxon>
    </lineage>
</organism>
<evidence type="ECO:0000313" key="11">
    <source>
        <dbReference type="EMBL" id="KAF5388788.1"/>
    </source>
</evidence>
<dbReference type="SUPFAM" id="SSF51011">
    <property type="entry name" value="Glycosyl hydrolase domain"/>
    <property type="match status" value="1"/>
</dbReference>
<evidence type="ECO:0000256" key="2">
    <source>
        <dbReference type="ARBA" id="ARBA00009809"/>
    </source>
</evidence>
<feature type="domain" description="Beta-galactosidase" evidence="10">
    <location>
        <begin position="421"/>
        <end position="608"/>
    </location>
</feature>
<sequence>MTPTNHKMRVWVTTILLHAFWAFMTPPAVATEASPNPFDDSLPAKRLAPRFTNEVQFDNFSLSLQGQRIFLHSGEFHTYRLPVPDLWIDILEKVKAAGLNGVSVYTLMAAINPSRGVVDFNDWRALQPLYDAAKEAGIWITLRPGTHRVLQSNFTDLLVFFFPREHSQYINAESTAGGIAHWITTEIAGQLRTNASDFTDAWMDYIMGIIDQTSPNQITEGGPVILLQVDNEYNQAQGAGYFAELETVYRSSTIVVPLTYNDPGEGRNFINGTGAVDFYGFDSYPQGFDCATPQHWSPVVTNYHSYHESANPSQPLYIPEFQGGAFDAWGPTAPGYPQCEILTGPTFQSVFNRNLWAMNAKLTNYYMIYGGTSWGGIPFPGVRIKLCRERKISENRALTDKHPELKLQGIFLRSTPDFYKTNYIGDSSTGLSLGGVTNPASFVTLIKNPDSGAGFWIVRQSDSTSTATTNFKLNVTTASGTKLQIPLVAASITLSGRESKVLLTDYALGSGSSLLYSTAQVFFSGVIGTKHVVFLYGPSGQAHEFTLPVSGRPTPSSSLITVTAGSSRGLSGNQTIFSVAASFSGLATVIDTSTQLVLFADSNTAKTFFSPVIASASGQFENFWGLGTNSSVLVGGPYLVRSASISGGVLALKGDLNVTAGASSTRLTVIAPTTVTSATWNGAPVTLSASSSSSSSVRVGTISTPAQKVTVPVLSGWRFNDTLPEILAGFDDSSWTVANHTTTNLPAMVYGDGRITYGCDYGFCENIVLWRGHFNATGSETSVNLSINGGEAFAASVWLNDVFLQTSFGNSTNDANSIAQTDQKFNFPAGALKVGQDNVITVVQDNMGLDEADSEKSPRGIRGYHLNTGTFAEWKVQGKVGGYTGYLDKVRGVLNEGGLFGERKGWHLPGFDTSSWQSRNLTAGLPNGAAGVGFFVTTFDLNIPSGLDVLLSFTFEQGLGQPYRAYLFVNGWMMGKRVANLGPQFRFPVHQGILDYSGTNTVAVALWAMEPNAGVAPALALTLDGVFTGGVDNISVNNPVWSPEGRV</sequence>
<evidence type="ECO:0000256" key="3">
    <source>
        <dbReference type="ARBA" id="ARBA00012756"/>
    </source>
</evidence>
<dbReference type="GO" id="GO:0004565">
    <property type="term" value="F:beta-galactosidase activity"/>
    <property type="evidence" value="ECO:0007669"/>
    <property type="project" value="UniProtKB-EC"/>
</dbReference>
<dbReference type="InterPro" id="IPR017853">
    <property type="entry name" value="GH"/>
</dbReference>
<dbReference type="EMBL" id="JAACJN010000026">
    <property type="protein sequence ID" value="KAF5388788.1"/>
    <property type="molecule type" value="Genomic_DNA"/>
</dbReference>
<evidence type="ECO:0000256" key="8">
    <source>
        <dbReference type="RuleBase" id="RU003679"/>
    </source>
</evidence>
<keyword evidence="7" id="KW-0326">Glycosidase</keyword>
<proteinExistence type="inferred from homology"/>
<dbReference type="Gene3D" id="3.20.20.80">
    <property type="entry name" value="Glycosidases"/>
    <property type="match status" value="1"/>
</dbReference>
<dbReference type="AlphaFoldDB" id="A0A8H5HSS3"/>
<keyword evidence="5" id="KW-0378">Hydrolase</keyword>
<dbReference type="InterPro" id="IPR031330">
    <property type="entry name" value="Gly_Hdrlase_35_cat"/>
</dbReference>
<dbReference type="PRINTS" id="PR00742">
    <property type="entry name" value="GLHYDRLASE35"/>
</dbReference>
<evidence type="ECO:0000256" key="4">
    <source>
        <dbReference type="ARBA" id="ARBA00022729"/>
    </source>
</evidence>
<dbReference type="Pfam" id="PF10435">
    <property type="entry name" value="BetaGal_dom2"/>
    <property type="match status" value="1"/>
</dbReference>
<comment type="caution">
    <text evidence="11">The sequence shown here is derived from an EMBL/GenBank/DDBJ whole genome shotgun (WGS) entry which is preliminary data.</text>
</comment>